<keyword evidence="3" id="KW-0812">Transmembrane</keyword>
<feature type="signal peptide" evidence="4">
    <location>
        <begin position="1"/>
        <end position="21"/>
    </location>
</feature>
<sequence length="749" mass="81454">MRNHLLVSSILTLTLIGNISAVLRGERSIELGSRHSKRVESSGPQPIVVPPSQYWDGDDGQWSSLGLRVGTPAQNVRVLVSTNSPNSFVVYSVGCSAQVINPIPQNCANARGTFFNPNTSSTWKPQGVFGINDGQVGFEANLNYETNADYGLETLGLGFVSGDLNGPTLVNQTVAGIASTSPFYTGIFGLGTQPVNYTDLGNYSAPSFFTSLRQQKLIPSLSWSYTAGAKYQLKAGQFSQLIFGGYDSSRFIANTANFTLNNDITRDIVLAVQSISFSGTTQAVLLPKPIYAFVESTDPNFWLPEEACRQFEKAFDISIDKKTQLYLINATHYATLAAAKPTVRFTLANSLSGGKTVDIVLPFEALALQASAPFTPNSTYYFPLRKAANDTQYTLGRTFLQEAYLSVNYDAGNFSISQCVFDDGASPNVMPFLSSSHGATIGKSGLNAGAKAGIAIAVVALVSIMGVLVFLYIRRKNLRNLVEPVGHTRLADRAPSAASPSPIPPKSESEPGEWRSSMERQEEPVITFWKPELHHQRSELSNNTEIRELPTEETQDETYTSATHRMQSVRRAASTSELDGSGGVHELDAGPISHHLSRVREEEGEIPSPTSPKDHSPRVAQSENSVSPMDSVRSTFPQLPRTTFQDPSKQTSWFNTTPRGSPVLTPREPARELQDITSPISPLRRGDSTGESPTVGPGRFYMRGSPRIGSPLSSNPSHRSTRSNLTDRETLPSLRSQGSSSDLYDASRF</sequence>
<dbReference type="GO" id="GO:0000324">
    <property type="term" value="C:fungal-type vacuole"/>
    <property type="evidence" value="ECO:0007669"/>
    <property type="project" value="TreeGrafter"/>
</dbReference>
<gene>
    <name evidence="6" type="ORF">BJ875DRAFT_168271</name>
</gene>
<dbReference type="EMBL" id="MU251390">
    <property type="protein sequence ID" value="KAG9237260.1"/>
    <property type="molecule type" value="Genomic_DNA"/>
</dbReference>
<feature type="compositionally biased region" description="Polar residues" evidence="2">
    <location>
        <begin position="557"/>
        <end position="566"/>
    </location>
</feature>
<comment type="caution">
    <text evidence="6">The sequence shown here is derived from an EMBL/GenBank/DDBJ whole genome shotgun (WGS) entry which is preliminary data.</text>
</comment>
<feature type="chain" id="PRO_5040163488" evidence="4">
    <location>
        <begin position="22"/>
        <end position="749"/>
    </location>
</feature>
<dbReference type="InterPro" id="IPR021109">
    <property type="entry name" value="Peptidase_aspartic_dom_sf"/>
</dbReference>
<dbReference type="InterPro" id="IPR034164">
    <property type="entry name" value="Pepsin-like_dom"/>
</dbReference>
<dbReference type="PANTHER" id="PTHR47966:SF51">
    <property type="entry name" value="BETA-SITE APP-CLEAVING ENZYME, ISOFORM A-RELATED"/>
    <property type="match status" value="1"/>
</dbReference>
<dbReference type="CDD" id="cd05471">
    <property type="entry name" value="pepsin_like"/>
    <property type="match status" value="1"/>
</dbReference>
<keyword evidence="4" id="KW-0732">Signal</keyword>
<dbReference type="SUPFAM" id="SSF50630">
    <property type="entry name" value="Acid proteases"/>
    <property type="match status" value="1"/>
</dbReference>
<dbReference type="OrthoDB" id="4074350at2759"/>
<evidence type="ECO:0000256" key="3">
    <source>
        <dbReference type="SAM" id="Phobius"/>
    </source>
</evidence>
<reference evidence="6" key="1">
    <citation type="journal article" date="2021" name="IMA Fungus">
        <title>Genomic characterization of three marine fungi, including Emericellopsis atlantica sp. nov. with signatures of a generalist lifestyle and marine biomass degradation.</title>
        <authorList>
            <person name="Hagestad O.C."/>
            <person name="Hou L."/>
            <person name="Andersen J.H."/>
            <person name="Hansen E.H."/>
            <person name="Altermark B."/>
            <person name="Li C."/>
            <person name="Kuhnert E."/>
            <person name="Cox R.J."/>
            <person name="Crous P.W."/>
            <person name="Spatafora J.W."/>
            <person name="Lail K."/>
            <person name="Amirebrahimi M."/>
            <person name="Lipzen A."/>
            <person name="Pangilinan J."/>
            <person name="Andreopoulos W."/>
            <person name="Hayes R.D."/>
            <person name="Ng V."/>
            <person name="Grigoriev I.V."/>
            <person name="Jackson S.A."/>
            <person name="Sutton T.D.S."/>
            <person name="Dobson A.D.W."/>
            <person name="Rama T."/>
        </authorList>
    </citation>
    <scope>NUCLEOTIDE SEQUENCE</scope>
    <source>
        <strain evidence="6">TRa018bII</strain>
    </source>
</reference>
<proteinExistence type="inferred from homology"/>
<dbReference type="PANTHER" id="PTHR47966">
    <property type="entry name" value="BETA-SITE APP-CLEAVING ENZYME, ISOFORM A-RELATED"/>
    <property type="match status" value="1"/>
</dbReference>
<dbReference type="Proteomes" id="UP000824998">
    <property type="component" value="Unassembled WGS sequence"/>
</dbReference>
<dbReference type="InterPro" id="IPR033121">
    <property type="entry name" value="PEPTIDASE_A1"/>
</dbReference>
<dbReference type="Pfam" id="PF00026">
    <property type="entry name" value="Asp"/>
    <property type="match status" value="1"/>
</dbReference>
<evidence type="ECO:0000256" key="1">
    <source>
        <dbReference type="ARBA" id="ARBA00007447"/>
    </source>
</evidence>
<comment type="similarity">
    <text evidence="1">Belongs to the peptidase A1 family.</text>
</comment>
<dbReference type="InterPro" id="IPR001461">
    <property type="entry name" value="Aspartic_peptidase_A1"/>
</dbReference>
<dbReference type="GO" id="GO:0006508">
    <property type="term" value="P:proteolysis"/>
    <property type="evidence" value="ECO:0007669"/>
    <property type="project" value="InterPro"/>
</dbReference>
<organism evidence="6 7">
    <name type="scientific">Amylocarpus encephaloides</name>
    <dbReference type="NCBI Taxonomy" id="45428"/>
    <lineage>
        <taxon>Eukaryota</taxon>
        <taxon>Fungi</taxon>
        <taxon>Dikarya</taxon>
        <taxon>Ascomycota</taxon>
        <taxon>Pezizomycotina</taxon>
        <taxon>Leotiomycetes</taxon>
        <taxon>Helotiales</taxon>
        <taxon>Helotiales incertae sedis</taxon>
        <taxon>Amylocarpus</taxon>
    </lineage>
</organism>
<protein>
    <submittedName>
        <fullName evidence="6">Aspartic peptidase domain-containing protein</fullName>
    </submittedName>
</protein>
<keyword evidence="3" id="KW-1133">Transmembrane helix</keyword>
<dbReference type="Gene3D" id="2.40.70.10">
    <property type="entry name" value="Acid Proteases"/>
    <property type="match status" value="2"/>
</dbReference>
<feature type="compositionally biased region" description="Basic and acidic residues" evidence="2">
    <location>
        <begin position="507"/>
        <end position="521"/>
    </location>
</feature>
<dbReference type="AlphaFoldDB" id="A0A9P7YQ87"/>
<keyword evidence="3" id="KW-0472">Membrane</keyword>
<evidence type="ECO:0000313" key="7">
    <source>
        <dbReference type="Proteomes" id="UP000824998"/>
    </source>
</evidence>
<feature type="domain" description="Peptidase A1" evidence="5">
    <location>
        <begin position="63"/>
        <end position="417"/>
    </location>
</feature>
<feature type="transmembrane region" description="Helical" evidence="3">
    <location>
        <begin position="452"/>
        <end position="473"/>
    </location>
</feature>
<accession>A0A9P7YQ87</accession>
<feature type="compositionally biased region" description="Polar residues" evidence="2">
    <location>
        <begin position="619"/>
        <end position="659"/>
    </location>
</feature>
<feature type="region of interest" description="Disordered" evidence="2">
    <location>
        <begin position="491"/>
        <end position="521"/>
    </location>
</feature>
<feature type="region of interest" description="Disordered" evidence="2">
    <location>
        <begin position="536"/>
        <end position="749"/>
    </location>
</feature>
<evidence type="ECO:0000256" key="2">
    <source>
        <dbReference type="SAM" id="MobiDB-lite"/>
    </source>
</evidence>
<evidence type="ECO:0000256" key="4">
    <source>
        <dbReference type="SAM" id="SignalP"/>
    </source>
</evidence>
<evidence type="ECO:0000313" key="6">
    <source>
        <dbReference type="EMBL" id="KAG9237260.1"/>
    </source>
</evidence>
<dbReference type="PRINTS" id="PR00792">
    <property type="entry name" value="PEPSIN"/>
</dbReference>
<feature type="compositionally biased region" description="Polar residues" evidence="2">
    <location>
        <begin position="733"/>
        <end position="742"/>
    </location>
</feature>
<name>A0A9P7YQ87_9HELO</name>
<dbReference type="PROSITE" id="PS51767">
    <property type="entry name" value="PEPTIDASE_A1"/>
    <property type="match status" value="1"/>
</dbReference>
<dbReference type="GO" id="GO:0004190">
    <property type="term" value="F:aspartic-type endopeptidase activity"/>
    <property type="evidence" value="ECO:0007669"/>
    <property type="project" value="InterPro"/>
</dbReference>
<feature type="compositionally biased region" description="Polar residues" evidence="2">
    <location>
        <begin position="711"/>
        <end position="724"/>
    </location>
</feature>
<keyword evidence="7" id="KW-1185">Reference proteome</keyword>
<evidence type="ECO:0000259" key="5">
    <source>
        <dbReference type="PROSITE" id="PS51767"/>
    </source>
</evidence>